<reference evidence="1 2" key="1">
    <citation type="submission" date="2020-02" db="EMBL/GenBank/DDBJ databases">
        <authorList>
            <person name="Ferguson B K."/>
        </authorList>
    </citation>
    <scope>NUCLEOTIDE SEQUENCE [LARGE SCALE GENOMIC DNA]</scope>
</reference>
<dbReference type="AlphaFoldDB" id="A0A6H5H0P4"/>
<evidence type="ECO:0000313" key="2">
    <source>
        <dbReference type="Proteomes" id="UP000479000"/>
    </source>
</evidence>
<keyword evidence="2" id="KW-1185">Reference proteome</keyword>
<proteinExistence type="predicted"/>
<dbReference type="Proteomes" id="UP000479000">
    <property type="component" value="Unassembled WGS sequence"/>
</dbReference>
<gene>
    <name evidence="1" type="ORF">NTEN_LOCUS14427</name>
</gene>
<name>A0A6H5H0P4_9HEMI</name>
<accession>A0A6H5H0P4</accession>
<dbReference type="EMBL" id="CADCXU010021636">
    <property type="protein sequence ID" value="CAB0009266.1"/>
    <property type="molecule type" value="Genomic_DNA"/>
</dbReference>
<organism evidence="1 2">
    <name type="scientific">Nesidiocoris tenuis</name>
    <dbReference type="NCBI Taxonomy" id="355587"/>
    <lineage>
        <taxon>Eukaryota</taxon>
        <taxon>Metazoa</taxon>
        <taxon>Ecdysozoa</taxon>
        <taxon>Arthropoda</taxon>
        <taxon>Hexapoda</taxon>
        <taxon>Insecta</taxon>
        <taxon>Pterygota</taxon>
        <taxon>Neoptera</taxon>
        <taxon>Paraneoptera</taxon>
        <taxon>Hemiptera</taxon>
        <taxon>Heteroptera</taxon>
        <taxon>Panheteroptera</taxon>
        <taxon>Cimicomorpha</taxon>
        <taxon>Miridae</taxon>
        <taxon>Dicyphina</taxon>
        <taxon>Nesidiocoris</taxon>
    </lineage>
</organism>
<protein>
    <submittedName>
        <fullName evidence="1">Uncharacterized protein</fullName>
    </submittedName>
</protein>
<evidence type="ECO:0000313" key="1">
    <source>
        <dbReference type="EMBL" id="CAB0009266.1"/>
    </source>
</evidence>
<sequence>MKKVGIQKLIFIDSYGSSKRRWSDAVKFCKVRKSRSYSRCHRLDRRRPAFYAMRPTEYARSLTVQRRTERQLRKVIAPFGRQPPPPRPTASVLSPPAFAYRTHRLRHRNLFQSSHAC</sequence>